<comment type="similarity">
    <text evidence="9">Belongs to the peptidase T1B family.</text>
</comment>
<dbReference type="NCBIfam" id="TIGR03634">
    <property type="entry name" value="arc_protsome_B"/>
    <property type="match status" value="1"/>
</dbReference>
<dbReference type="PANTHER" id="PTHR32194">
    <property type="entry name" value="METALLOPROTEASE TLDD"/>
    <property type="match status" value="1"/>
</dbReference>
<organism evidence="10 11">
    <name type="scientific">miscellaneous Crenarchaeota group-1 archaeon SG8-32-3</name>
    <dbReference type="NCBI Taxonomy" id="1685125"/>
    <lineage>
        <taxon>Archaea</taxon>
        <taxon>Candidatus Bathyarchaeota</taxon>
        <taxon>MCG-1</taxon>
    </lineage>
</organism>
<comment type="caution">
    <text evidence="9">Lacks conserved residue(s) required for the propagation of feature annotation.</text>
</comment>
<comment type="subunit">
    <text evidence="9">The 20S proteasome core is composed of 14 alpha and 14 beta subunits that assemble into four stacked heptameric rings, resulting in a barrel-shaped structure. The two inner rings, each composed of seven catalytic beta subunits, are sandwiched by two outer rings, each composed of seven alpha subunits. The catalytic chamber with the active sites is on the inside of the barrel. Has a gated structure, the ends of the cylinder being occluded by the N-termini of the alpha-subunits. Is capped at one or both ends by the proteasome regulatory ATPase, PAN.</text>
</comment>
<evidence type="ECO:0000256" key="5">
    <source>
        <dbReference type="ARBA" id="ARBA00022801"/>
    </source>
</evidence>
<dbReference type="InterPro" id="IPR000243">
    <property type="entry name" value="Pept_T1A_subB"/>
</dbReference>
<dbReference type="SUPFAM" id="SSF56235">
    <property type="entry name" value="N-terminal nucleophile aminohydrolases (Ntn hydrolases)"/>
    <property type="match status" value="1"/>
</dbReference>
<dbReference type="GO" id="GO:0019774">
    <property type="term" value="C:proteasome core complex, beta-subunit complex"/>
    <property type="evidence" value="ECO:0007669"/>
    <property type="project" value="UniProtKB-UniRule"/>
</dbReference>
<dbReference type="InterPro" id="IPR016050">
    <property type="entry name" value="Proteasome_bsu_CS"/>
</dbReference>
<sequence>MAWIPGATTVGVVCAGGVILASEKRVTYGHLVMSKGGKKVFKLTNQIGAAYAGLVGDMQVLTREVEAQANLFSMEVGRRISVRATAKLMSNILFNRRYAPLITQTIVGGLDDEGPSLYVLDVLGSLIPDKYAAVGSGTEIAMGVLEESYKEGLTVEEAKALVIRAVKSAISRDAMSGDGIDFMIITKQGVTEQSVKF</sequence>
<comment type="function">
    <text evidence="9">Component of the proteasome core, a large protease complex with broad specificity involved in protein degradation.</text>
</comment>
<name>A0A0M0BUC8_9ARCH</name>
<evidence type="ECO:0000256" key="7">
    <source>
        <dbReference type="ARBA" id="ARBA00022942"/>
    </source>
</evidence>
<dbReference type="AlphaFoldDB" id="A0A0M0BUC8"/>
<comment type="subcellular location">
    <subcellularLocation>
        <location evidence="9">Cytoplasm</location>
    </subcellularLocation>
</comment>
<keyword evidence="8 9" id="KW-0865">Zymogen</keyword>
<dbReference type="PROSITE" id="PS51476">
    <property type="entry name" value="PROTEASOME_BETA_2"/>
    <property type="match status" value="1"/>
</dbReference>
<dbReference type="Proteomes" id="UP000054016">
    <property type="component" value="Unassembled WGS sequence"/>
</dbReference>
<evidence type="ECO:0000313" key="11">
    <source>
        <dbReference type="Proteomes" id="UP000054016"/>
    </source>
</evidence>
<evidence type="ECO:0000313" key="10">
    <source>
        <dbReference type="EMBL" id="KON32222.1"/>
    </source>
</evidence>
<evidence type="ECO:0000256" key="6">
    <source>
        <dbReference type="ARBA" id="ARBA00022813"/>
    </source>
</evidence>
<keyword evidence="6 9" id="KW-0068">Autocatalytic cleavage</keyword>
<keyword evidence="3 9" id="KW-0645">Protease</keyword>
<feature type="chain" id="PRO_5023536134" description="Proteasome subunit beta" evidence="9">
    <location>
        <begin position="7"/>
        <end position="197"/>
    </location>
</feature>
<dbReference type="PRINTS" id="PR00141">
    <property type="entry name" value="PROTEASOME"/>
</dbReference>
<dbReference type="EMBL" id="LFWV01000008">
    <property type="protein sequence ID" value="KON32222.1"/>
    <property type="molecule type" value="Genomic_DNA"/>
</dbReference>
<reference evidence="11" key="1">
    <citation type="submission" date="2015-06" db="EMBL/GenBank/DDBJ databases">
        <title>New insights into the roles of widespread benthic archaea in carbon and nitrogen cycling.</title>
        <authorList>
            <person name="Lazar C.S."/>
            <person name="Baker B.J."/>
            <person name="Seitz K.W."/>
            <person name="Hyde A.S."/>
            <person name="Dick G.J."/>
            <person name="Hinrichs K.-U."/>
            <person name="Teske A.P."/>
        </authorList>
    </citation>
    <scope>NUCLEOTIDE SEQUENCE [LARGE SCALE GENOMIC DNA]</scope>
</reference>
<dbReference type="GO" id="GO:0005737">
    <property type="term" value="C:cytoplasm"/>
    <property type="evidence" value="ECO:0007669"/>
    <property type="project" value="UniProtKB-SubCell"/>
</dbReference>
<dbReference type="Pfam" id="PF00227">
    <property type="entry name" value="Proteasome"/>
    <property type="match status" value="1"/>
</dbReference>
<comment type="caution">
    <text evidence="10">The sequence shown here is derived from an EMBL/GenBank/DDBJ whole genome shotgun (WGS) entry which is preliminary data.</text>
</comment>
<accession>A0A0M0BUC8</accession>
<dbReference type="Gene3D" id="3.60.20.10">
    <property type="entry name" value="Glutamine Phosphoribosylpyrophosphate, subunit 1, domain 1"/>
    <property type="match status" value="1"/>
</dbReference>
<dbReference type="InterPro" id="IPR019983">
    <property type="entry name" value="Pept_T1A_Psome_bsu_arc"/>
</dbReference>
<dbReference type="InterPro" id="IPR029055">
    <property type="entry name" value="Ntn_hydrolases_N"/>
</dbReference>
<dbReference type="HAMAP" id="MF_02113_A">
    <property type="entry name" value="Proteasome_B_A"/>
    <property type="match status" value="1"/>
</dbReference>
<evidence type="ECO:0000256" key="8">
    <source>
        <dbReference type="ARBA" id="ARBA00023145"/>
    </source>
</evidence>
<keyword evidence="7 9" id="KW-0647">Proteasome</keyword>
<protein>
    <recommendedName>
        <fullName evidence="9">Proteasome subunit beta</fullName>
        <ecNumber evidence="9">3.4.25.1</ecNumber>
    </recommendedName>
    <alternativeName>
        <fullName evidence="9">20S proteasome beta subunit</fullName>
    </alternativeName>
    <alternativeName>
        <fullName evidence="9">Proteasome core protein PsmB</fullName>
    </alternativeName>
</protein>
<dbReference type="GO" id="GO:0010498">
    <property type="term" value="P:proteasomal protein catabolic process"/>
    <property type="evidence" value="ECO:0007669"/>
    <property type="project" value="UniProtKB-UniRule"/>
</dbReference>
<dbReference type="EC" id="3.4.25.1" evidence="9"/>
<evidence type="ECO:0000256" key="3">
    <source>
        <dbReference type="ARBA" id="ARBA00022670"/>
    </source>
</evidence>
<feature type="propeptide" id="PRO_5005727710" description="Removed in mature form; by autocatalysis" evidence="9">
    <location>
        <begin position="1"/>
        <end position="6"/>
    </location>
</feature>
<dbReference type="PANTHER" id="PTHR32194:SF0">
    <property type="entry name" value="ATP-DEPENDENT PROTEASE SUBUNIT HSLV"/>
    <property type="match status" value="1"/>
</dbReference>
<evidence type="ECO:0000256" key="1">
    <source>
        <dbReference type="ARBA" id="ARBA00001198"/>
    </source>
</evidence>
<keyword evidence="5 9" id="KW-0378">Hydrolase</keyword>
<dbReference type="PROSITE" id="PS00854">
    <property type="entry name" value="PROTEASOME_BETA_1"/>
    <property type="match status" value="1"/>
</dbReference>
<dbReference type="GO" id="GO:0004298">
    <property type="term" value="F:threonine-type endopeptidase activity"/>
    <property type="evidence" value="ECO:0007669"/>
    <property type="project" value="UniProtKB-UniRule"/>
</dbReference>
<keyword evidence="4 9" id="KW-0888">Threonine protease</keyword>
<comment type="activity regulation">
    <text evidence="9">The formation of the proteasomal ATPase PAN-20S proteasome complex, via the docking of the C-termini of PAN into the intersubunit pockets in the alpha-rings, triggers opening of the gate for substrate entry. Interconversion between the open-gate and close-gate conformations leads to a dynamic regulation of the 20S proteasome proteolysis activity.</text>
</comment>
<proteinExistence type="inferred from homology"/>
<dbReference type="InterPro" id="IPR023333">
    <property type="entry name" value="Proteasome_suB-type"/>
</dbReference>
<evidence type="ECO:0000256" key="9">
    <source>
        <dbReference type="HAMAP-Rule" id="MF_02113"/>
    </source>
</evidence>
<dbReference type="InterPro" id="IPR001353">
    <property type="entry name" value="Proteasome_sua/b"/>
</dbReference>
<evidence type="ECO:0000256" key="4">
    <source>
        <dbReference type="ARBA" id="ARBA00022698"/>
    </source>
</evidence>
<comment type="catalytic activity">
    <reaction evidence="1 9">
        <text>Cleavage of peptide bonds with very broad specificity.</text>
        <dbReference type="EC" id="3.4.25.1"/>
    </reaction>
</comment>
<keyword evidence="2 9" id="KW-0963">Cytoplasm</keyword>
<evidence type="ECO:0000256" key="2">
    <source>
        <dbReference type="ARBA" id="ARBA00022490"/>
    </source>
</evidence>
<gene>
    <name evidence="9" type="primary">psmB</name>
    <name evidence="10" type="ORF">AC478_00900</name>
</gene>